<evidence type="ECO:0000313" key="10">
    <source>
        <dbReference type="Proteomes" id="UP000503441"/>
    </source>
</evidence>
<reference evidence="9 10" key="1">
    <citation type="submission" date="2020-03" db="EMBL/GenBank/DDBJ databases">
        <title>Leucobacter sp. nov., isolated from beetles.</title>
        <authorList>
            <person name="Hyun D.-W."/>
            <person name="Bae J.-W."/>
        </authorList>
    </citation>
    <scope>NUCLEOTIDE SEQUENCE [LARGE SCALE GENOMIC DNA]</scope>
    <source>
        <strain evidence="9 10">HDW9A</strain>
    </source>
</reference>
<evidence type="ECO:0000256" key="4">
    <source>
        <dbReference type="ARBA" id="ARBA00023088"/>
    </source>
</evidence>
<accession>A0ABX6JY18</accession>
<evidence type="ECO:0000256" key="2">
    <source>
        <dbReference type="ARBA" id="ARBA00022525"/>
    </source>
</evidence>
<feature type="domain" description="Gram-positive cocci surface proteins LPxTG" evidence="8">
    <location>
        <begin position="400"/>
        <end position="437"/>
    </location>
</feature>
<feature type="chain" id="PRO_5045186718" evidence="7">
    <location>
        <begin position="25"/>
        <end position="437"/>
    </location>
</feature>
<evidence type="ECO:0000256" key="3">
    <source>
        <dbReference type="ARBA" id="ARBA00022729"/>
    </source>
</evidence>
<keyword evidence="2" id="KW-0964">Secreted</keyword>
<keyword evidence="1" id="KW-0134">Cell wall</keyword>
<dbReference type="EMBL" id="CP049933">
    <property type="protein sequence ID" value="QIM19196.1"/>
    <property type="molecule type" value="Genomic_DNA"/>
</dbReference>
<feature type="region of interest" description="Disordered" evidence="5">
    <location>
        <begin position="227"/>
        <end position="295"/>
    </location>
</feature>
<keyword evidence="3 7" id="KW-0732">Signal</keyword>
<evidence type="ECO:0000256" key="1">
    <source>
        <dbReference type="ARBA" id="ARBA00022512"/>
    </source>
</evidence>
<name>A0ABX6JY18_9MICO</name>
<proteinExistence type="predicted"/>
<sequence length="437" mass="45247">MKFVKHAAVLLAASAFVLTSGVSAANANSDASTGGETAISEATTPASRGSIWVDNNFKVVPSAEGFTMSFSYTSALWGTDSSLKLGVYAADAPQDVTAWNAEGVGAAAAFPGIEQAMADLTQEVKSQDLTFRKSVEKTVSFKPSGAYSVMLFEVSKDGARFLAGARVDVTPATPEVPSFDSKTFTLTVPESNEFTYRDSTGKIWAPGPHVIVAPVKLTAVPNPGFEAASEAPTEWPEFVPEVKPAPETNPEKEKGPNGSKDKSTETGKDKNTDEKTTTGGGTPPSSAPNENQLSPALEGKVGAQPTAVAGAQVKIFVGTQFAGKEVDVYVFSEPTYLGRHKVDSDGNVTVTLPAGLTGSHRLAVYDGGELIGWNRIIIGDSTDGSTGTGFVAGTVTTSRLAATGSETAGTFALLAAGSVVLGAASLLVRRRARRSVA</sequence>
<feature type="signal peptide" evidence="7">
    <location>
        <begin position="1"/>
        <end position="24"/>
    </location>
</feature>
<keyword evidence="10" id="KW-1185">Reference proteome</keyword>
<keyword evidence="6" id="KW-1133">Transmembrane helix</keyword>
<feature type="transmembrane region" description="Helical" evidence="6">
    <location>
        <begin position="408"/>
        <end position="428"/>
    </location>
</feature>
<dbReference type="RefSeq" id="WP_166331441.1">
    <property type="nucleotide sequence ID" value="NZ_CP049933.1"/>
</dbReference>
<evidence type="ECO:0000256" key="6">
    <source>
        <dbReference type="SAM" id="Phobius"/>
    </source>
</evidence>
<organism evidence="9 10">
    <name type="scientific">Leucobacter coleopterorum</name>
    <dbReference type="NCBI Taxonomy" id="2714933"/>
    <lineage>
        <taxon>Bacteria</taxon>
        <taxon>Bacillati</taxon>
        <taxon>Actinomycetota</taxon>
        <taxon>Actinomycetes</taxon>
        <taxon>Micrococcales</taxon>
        <taxon>Microbacteriaceae</taxon>
        <taxon>Leucobacter</taxon>
    </lineage>
</organism>
<dbReference type="Proteomes" id="UP000503441">
    <property type="component" value="Chromosome"/>
</dbReference>
<gene>
    <name evidence="9" type="ORF">G7066_12600</name>
</gene>
<evidence type="ECO:0000259" key="8">
    <source>
        <dbReference type="PROSITE" id="PS50847"/>
    </source>
</evidence>
<evidence type="ECO:0000256" key="7">
    <source>
        <dbReference type="SAM" id="SignalP"/>
    </source>
</evidence>
<feature type="compositionally biased region" description="Basic and acidic residues" evidence="5">
    <location>
        <begin position="249"/>
        <end position="276"/>
    </location>
</feature>
<dbReference type="PROSITE" id="PS50847">
    <property type="entry name" value="GRAM_POS_ANCHORING"/>
    <property type="match status" value="1"/>
</dbReference>
<keyword evidence="6" id="KW-0472">Membrane</keyword>
<evidence type="ECO:0000256" key="5">
    <source>
        <dbReference type="SAM" id="MobiDB-lite"/>
    </source>
</evidence>
<feature type="compositionally biased region" description="Polar residues" evidence="5">
    <location>
        <begin position="283"/>
        <end position="294"/>
    </location>
</feature>
<dbReference type="NCBIfam" id="TIGR01167">
    <property type="entry name" value="LPXTG_anchor"/>
    <property type="match status" value="1"/>
</dbReference>
<protein>
    <submittedName>
        <fullName evidence="9">LPXTG cell wall anchor domain-containing protein</fullName>
    </submittedName>
</protein>
<keyword evidence="6" id="KW-0812">Transmembrane</keyword>
<keyword evidence="4" id="KW-0572">Peptidoglycan-anchor</keyword>
<evidence type="ECO:0000313" key="9">
    <source>
        <dbReference type="EMBL" id="QIM19196.1"/>
    </source>
</evidence>
<dbReference type="InterPro" id="IPR019931">
    <property type="entry name" value="LPXTG_anchor"/>
</dbReference>